<dbReference type="EMBL" id="BAAAQN010000062">
    <property type="protein sequence ID" value="GAA2055774.1"/>
    <property type="molecule type" value="Genomic_DNA"/>
</dbReference>
<sequence length="118" mass="11817">MAAKTLVLDETGTIGEQTVTGTEQFDFSGTPDGSEVRTVTGGTPTAGEEIPLATNVLASALAVLVGAVPGALPPAGVLEHPASTIPAQAAATHPVVRFIEPALPDDVRAAGYLVAELC</sequence>
<evidence type="ECO:0000313" key="2">
    <source>
        <dbReference type="EMBL" id="GAA2055774.1"/>
    </source>
</evidence>
<evidence type="ECO:0000256" key="1">
    <source>
        <dbReference type="SAM" id="MobiDB-lite"/>
    </source>
</evidence>
<organism evidence="2 3">
    <name type="scientific">Catenulispora yoronensis</name>
    <dbReference type="NCBI Taxonomy" id="450799"/>
    <lineage>
        <taxon>Bacteria</taxon>
        <taxon>Bacillati</taxon>
        <taxon>Actinomycetota</taxon>
        <taxon>Actinomycetes</taxon>
        <taxon>Catenulisporales</taxon>
        <taxon>Catenulisporaceae</taxon>
        <taxon>Catenulispora</taxon>
    </lineage>
</organism>
<gene>
    <name evidence="2" type="ORF">GCM10009839_75830</name>
</gene>
<proteinExistence type="predicted"/>
<name>A0ABP5GW46_9ACTN</name>
<accession>A0ABP5GW46</accession>
<dbReference type="Proteomes" id="UP001500751">
    <property type="component" value="Unassembled WGS sequence"/>
</dbReference>
<feature type="region of interest" description="Disordered" evidence="1">
    <location>
        <begin position="23"/>
        <end position="47"/>
    </location>
</feature>
<protein>
    <submittedName>
        <fullName evidence="2">Uncharacterized protein</fullName>
    </submittedName>
</protein>
<comment type="caution">
    <text evidence="2">The sequence shown here is derived from an EMBL/GenBank/DDBJ whole genome shotgun (WGS) entry which is preliminary data.</text>
</comment>
<evidence type="ECO:0000313" key="3">
    <source>
        <dbReference type="Proteomes" id="UP001500751"/>
    </source>
</evidence>
<reference evidence="3" key="1">
    <citation type="journal article" date="2019" name="Int. J. Syst. Evol. Microbiol.">
        <title>The Global Catalogue of Microorganisms (GCM) 10K type strain sequencing project: providing services to taxonomists for standard genome sequencing and annotation.</title>
        <authorList>
            <consortium name="The Broad Institute Genomics Platform"/>
            <consortium name="The Broad Institute Genome Sequencing Center for Infectious Disease"/>
            <person name="Wu L."/>
            <person name="Ma J."/>
        </authorList>
    </citation>
    <scope>NUCLEOTIDE SEQUENCE [LARGE SCALE GENOMIC DNA]</scope>
    <source>
        <strain evidence="3">JCM 16014</strain>
    </source>
</reference>
<keyword evidence="3" id="KW-1185">Reference proteome</keyword>